<dbReference type="EMBL" id="QBMC01000006">
    <property type="protein sequence ID" value="PZO22883.1"/>
    <property type="molecule type" value="Genomic_DNA"/>
</dbReference>
<dbReference type="InterPro" id="IPR021799">
    <property type="entry name" value="PIN-like_prokaryotic"/>
</dbReference>
<gene>
    <name evidence="1" type="ORF">DCF25_01910</name>
</gene>
<comment type="caution">
    <text evidence="1">The sequence shown here is derived from an EMBL/GenBank/DDBJ whole genome shotgun (WGS) entry which is preliminary data.</text>
</comment>
<dbReference type="PANTHER" id="PTHR39550:SF1">
    <property type="entry name" value="SLL0658 PROTEIN"/>
    <property type="match status" value="1"/>
</dbReference>
<organism evidence="1 2">
    <name type="scientific">Leptolyngbya foveolarum</name>
    <dbReference type="NCBI Taxonomy" id="47253"/>
    <lineage>
        <taxon>Bacteria</taxon>
        <taxon>Bacillati</taxon>
        <taxon>Cyanobacteriota</taxon>
        <taxon>Cyanophyceae</taxon>
        <taxon>Leptolyngbyales</taxon>
        <taxon>Leptolyngbyaceae</taxon>
        <taxon>Leptolyngbya group</taxon>
        <taxon>Leptolyngbya</taxon>
    </lineage>
</organism>
<dbReference type="AlphaFoldDB" id="A0A2W4UPR2"/>
<proteinExistence type="predicted"/>
<dbReference type="Pfam" id="PF11848">
    <property type="entry name" value="DUF3368"/>
    <property type="match status" value="1"/>
</dbReference>
<evidence type="ECO:0000313" key="2">
    <source>
        <dbReference type="Proteomes" id="UP000249354"/>
    </source>
</evidence>
<name>A0A2W4UPR2_9CYAN</name>
<reference evidence="2" key="1">
    <citation type="submission" date="2018-04" db="EMBL/GenBank/DDBJ databases">
        <authorList>
            <person name="Cornet L."/>
        </authorList>
    </citation>
    <scope>NUCLEOTIDE SEQUENCE [LARGE SCALE GENOMIC DNA]</scope>
</reference>
<dbReference type="PANTHER" id="PTHR39550">
    <property type="entry name" value="SLL0658 PROTEIN"/>
    <property type="match status" value="1"/>
</dbReference>
<sequence length="162" mass="17361">MPIKQVVVNSSPLITLYKSQLAELLPQLFGKVQASPAVWQEVTVSKDDIAARSLPQSTWAVQTETVTLDPLVSAWDLGAGESSVISYALSKPDYTVLIDDAAARRCAISLNIPTLGTGGIIVLAKRRGLIPSVEEPIQALRDAGLWLSNGLVTLLKQQANMP</sequence>
<accession>A0A2W4UPR2</accession>
<evidence type="ECO:0000313" key="1">
    <source>
        <dbReference type="EMBL" id="PZO22883.1"/>
    </source>
</evidence>
<protein>
    <submittedName>
        <fullName evidence="1">DUF3368 domain-containing protein</fullName>
    </submittedName>
</protein>
<reference evidence="1 2" key="2">
    <citation type="submission" date="2018-06" db="EMBL/GenBank/DDBJ databases">
        <title>Metagenomic assembly of (sub)arctic Cyanobacteria and their associated microbiome from non-axenic cultures.</title>
        <authorList>
            <person name="Baurain D."/>
        </authorList>
    </citation>
    <scope>NUCLEOTIDE SEQUENCE [LARGE SCALE GENOMIC DNA]</scope>
    <source>
        <strain evidence="1">ULC129bin1</strain>
    </source>
</reference>
<dbReference type="Proteomes" id="UP000249354">
    <property type="component" value="Unassembled WGS sequence"/>
</dbReference>